<keyword evidence="10" id="KW-1185">Reference proteome</keyword>
<evidence type="ECO:0000256" key="5">
    <source>
        <dbReference type="ARBA" id="ARBA00022833"/>
    </source>
</evidence>
<comment type="caution">
    <text evidence="9">The sequence shown here is derived from an EMBL/GenBank/DDBJ whole genome shotgun (WGS) entry which is preliminary data.</text>
</comment>
<dbReference type="PANTHER" id="PTHR11224:SF10">
    <property type="entry name" value="IP09428P-RELATED"/>
    <property type="match status" value="1"/>
</dbReference>
<feature type="domain" description="C3H1-type" evidence="8">
    <location>
        <begin position="224"/>
        <end position="246"/>
    </location>
</feature>
<dbReference type="SUPFAM" id="SSF57850">
    <property type="entry name" value="RING/U-box"/>
    <property type="match status" value="1"/>
</dbReference>
<dbReference type="VEuPathDB" id="MicrosporidiaDB:DI09_21p10"/>
<keyword evidence="5 6" id="KW-0862">Zinc</keyword>
<dbReference type="Gene3D" id="3.40.630.150">
    <property type="entry name" value="Malonyl-CoA decarboxylase, catalytic domain"/>
    <property type="match status" value="1"/>
</dbReference>
<dbReference type="PROSITE" id="PS00518">
    <property type="entry name" value="ZF_RING_1"/>
    <property type="match status" value="1"/>
</dbReference>
<proteinExistence type="predicted"/>
<dbReference type="CDD" id="cd16521">
    <property type="entry name" value="RING-HC_MKRN"/>
    <property type="match status" value="1"/>
</dbReference>
<dbReference type="Proteomes" id="UP000029725">
    <property type="component" value="Unassembled WGS sequence"/>
</dbReference>
<dbReference type="InterPro" id="IPR013083">
    <property type="entry name" value="Znf_RING/FYVE/PHD"/>
</dbReference>
<evidence type="ECO:0000256" key="1">
    <source>
        <dbReference type="ARBA" id="ARBA00022679"/>
    </source>
</evidence>
<dbReference type="InterPro" id="IPR000571">
    <property type="entry name" value="Znf_CCCH"/>
</dbReference>
<dbReference type="GO" id="GO:0000209">
    <property type="term" value="P:protein polyubiquitination"/>
    <property type="evidence" value="ECO:0007669"/>
    <property type="project" value="InterPro"/>
</dbReference>
<dbReference type="Pfam" id="PF14608">
    <property type="entry name" value="zf-CCCH_2"/>
    <property type="match status" value="3"/>
</dbReference>
<dbReference type="HOGENOM" id="CLU_411651_0_0_1"/>
<dbReference type="SMART" id="SM00356">
    <property type="entry name" value="ZnF_C3H1"/>
    <property type="match status" value="4"/>
</dbReference>
<dbReference type="Gene3D" id="3.30.1370.210">
    <property type="match status" value="1"/>
</dbReference>
<dbReference type="GeneID" id="25259056"/>
<protein>
    <recommendedName>
        <fullName evidence="11">RING-type E3 ubiquitin transferase</fullName>
    </recommendedName>
</protein>
<dbReference type="Pfam" id="PF05292">
    <property type="entry name" value="MCD"/>
    <property type="match status" value="1"/>
</dbReference>
<dbReference type="PROSITE" id="PS50103">
    <property type="entry name" value="ZF_C3H1"/>
    <property type="match status" value="3"/>
</dbReference>
<dbReference type="Gene3D" id="3.30.40.10">
    <property type="entry name" value="Zinc/RING finger domain, C3HC4 (zinc finger)"/>
    <property type="match status" value="1"/>
</dbReference>
<reference evidence="9 10" key="1">
    <citation type="submission" date="2014-04" db="EMBL/GenBank/DDBJ databases">
        <title>A new species of microsporidia sheds light on the evolution of extreme parasitism.</title>
        <authorList>
            <person name="Haag K.L."/>
            <person name="James T.Y."/>
            <person name="Larsson R."/>
            <person name="Schaer T.M."/>
            <person name="Refardt D."/>
            <person name="Pombert J.-F."/>
            <person name="Ebert D."/>
        </authorList>
    </citation>
    <scope>NUCLEOTIDE SEQUENCE [LARGE SCALE GENOMIC DNA]</scope>
    <source>
        <strain evidence="9 10">UGP3</strain>
        <tissue evidence="9">Spores</tissue>
    </source>
</reference>
<dbReference type="Pfam" id="PF13639">
    <property type="entry name" value="zf-RING_2"/>
    <property type="match status" value="1"/>
</dbReference>
<dbReference type="InterPro" id="IPR017907">
    <property type="entry name" value="Znf_RING_CS"/>
</dbReference>
<dbReference type="InterPro" id="IPR007956">
    <property type="entry name" value="Malonyl_CoA_deC_C"/>
</dbReference>
<dbReference type="GO" id="GO:0008270">
    <property type="term" value="F:zinc ion binding"/>
    <property type="evidence" value="ECO:0007669"/>
    <property type="project" value="UniProtKB-KW"/>
</dbReference>
<evidence type="ECO:0000313" key="9">
    <source>
        <dbReference type="EMBL" id="KGG52029.1"/>
    </source>
</evidence>
<name>A0A098VT90_9MICR</name>
<evidence type="ECO:0000259" key="7">
    <source>
        <dbReference type="PROSITE" id="PS50089"/>
    </source>
</evidence>
<dbReference type="SMART" id="SM00184">
    <property type="entry name" value="RING"/>
    <property type="match status" value="1"/>
</dbReference>
<feature type="domain" description="C3H1-type" evidence="8">
    <location>
        <begin position="611"/>
        <end position="640"/>
    </location>
</feature>
<dbReference type="SUPFAM" id="SSF90229">
    <property type="entry name" value="CCCH zinc finger"/>
    <property type="match status" value="2"/>
</dbReference>
<keyword evidence="3" id="KW-0677">Repeat</keyword>
<feature type="zinc finger region" description="C3H1-type" evidence="6">
    <location>
        <begin position="264"/>
        <end position="291"/>
    </location>
</feature>
<dbReference type="PANTHER" id="PTHR11224">
    <property type="entry name" value="MAKORIN-RELATED"/>
    <property type="match status" value="1"/>
</dbReference>
<dbReference type="AlphaFoldDB" id="A0A098VT90"/>
<evidence type="ECO:0000256" key="4">
    <source>
        <dbReference type="ARBA" id="ARBA00022771"/>
    </source>
</evidence>
<feature type="zinc finger region" description="C3H1-type" evidence="6">
    <location>
        <begin position="224"/>
        <end position="246"/>
    </location>
</feature>
<feature type="domain" description="C3H1-type" evidence="8">
    <location>
        <begin position="264"/>
        <end position="291"/>
    </location>
</feature>
<keyword evidence="2 6" id="KW-0479">Metal-binding</keyword>
<keyword evidence="1" id="KW-0808">Transferase</keyword>
<evidence type="ECO:0000313" key="10">
    <source>
        <dbReference type="Proteomes" id="UP000029725"/>
    </source>
</evidence>
<dbReference type="Pfam" id="PF18044">
    <property type="entry name" value="zf-CCCH_4"/>
    <property type="match status" value="1"/>
</dbReference>
<accession>A0A098VT90</accession>
<evidence type="ECO:0000256" key="2">
    <source>
        <dbReference type="ARBA" id="ARBA00022723"/>
    </source>
</evidence>
<dbReference type="GO" id="GO:0061630">
    <property type="term" value="F:ubiquitin protein ligase activity"/>
    <property type="evidence" value="ECO:0007669"/>
    <property type="project" value="InterPro"/>
</dbReference>
<dbReference type="RefSeq" id="XP_013238486.1">
    <property type="nucleotide sequence ID" value="XM_013383032.1"/>
</dbReference>
<dbReference type="OrthoDB" id="411372at2759"/>
<evidence type="ECO:0000259" key="8">
    <source>
        <dbReference type="PROSITE" id="PS50103"/>
    </source>
</evidence>
<evidence type="ECO:0008006" key="11">
    <source>
        <dbReference type="Google" id="ProtNLM"/>
    </source>
</evidence>
<dbReference type="InterPro" id="IPR001841">
    <property type="entry name" value="Znf_RING"/>
</dbReference>
<feature type="zinc finger region" description="C3H1-type" evidence="6">
    <location>
        <begin position="611"/>
        <end position="640"/>
    </location>
</feature>
<dbReference type="InterPro" id="IPR041367">
    <property type="entry name" value="Znf-CCCH_4"/>
</dbReference>
<dbReference type="GO" id="GO:0050080">
    <property type="term" value="F:malonyl-CoA decarboxylase activity"/>
    <property type="evidence" value="ECO:0007669"/>
    <property type="project" value="InterPro"/>
</dbReference>
<dbReference type="InterPro" id="IPR042303">
    <property type="entry name" value="Malonyl_CoA_deC_C_sf"/>
</dbReference>
<evidence type="ECO:0000256" key="6">
    <source>
        <dbReference type="PROSITE-ProRule" id="PRU00723"/>
    </source>
</evidence>
<dbReference type="PROSITE" id="PS50089">
    <property type="entry name" value="ZF_RING_2"/>
    <property type="match status" value="1"/>
</dbReference>
<evidence type="ECO:0000256" key="3">
    <source>
        <dbReference type="ARBA" id="ARBA00022737"/>
    </source>
</evidence>
<sequence>MKEPLAFVIAFFSDNLLSTCMQWDGHSPFAKEKPQQVIFYSISAPHKGLTGLSLGSTLLKEVTHQLERNYPSVKRLITFSPIPGFVKWLKEQEDELENKISCYAVPLGFLFDLKLLLSCTPITKERLQAFIEPYQKEDLQFLFKRLIYRYIVGARRNNRCIDPVANFHLGNGAIFWDIVVLGDFRLMGDSNWTVISRDRNTSDQHAGGNTNVSSKHSNGIIPLPCKFYLLGSCTAGKSCKYLHFKNKELKNHLELSKGNGQNIPNTPLVCTYYQKGSCKYGSKCIFLHTKSSNSLPSPLLKSEKDTIAAIKLDNDEFFENSKNSVKSDPISTTTDACFEDHSYEGKLFDEPDEAQLFELELQEQRSLFFSRSSIGSFDLRAENEPATFSQQEIACFPYPKIGGQELPLESKKKYPSASYSSALKSSLPIKTNAKMYSSADSLKGGHRHTINMNGKLDQICPGSETATCTLGDRCIYYHGLKCPHCFLFILHPSDSRARELHISQCKDTCGDKLDANLFEHSLADSKTCELECGICLEPLPVNGITKFGLLNCNHPFCLECIRSWRASQNVDSSICRSCPICRVNTHFITPSLIWCADQAQKSLVIENYKNKLRSIPCRHFRQGATPCPFGSSCFYAHLGRDGKPIESSRTRTYMNESEEILVVTNAK</sequence>
<dbReference type="EMBL" id="JMKJ01000133">
    <property type="protein sequence ID" value="KGG52029.1"/>
    <property type="molecule type" value="Genomic_DNA"/>
</dbReference>
<gene>
    <name evidence="9" type="ORF">DI09_21p10</name>
</gene>
<dbReference type="GO" id="GO:0006633">
    <property type="term" value="P:fatty acid biosynthetic process"/>
    <property type="evidence" value="ECO:0007669"/>
    <property type="project" value="InterPro"/>
</dbReference>
<keyword evidence="4 6" id="KW-0863">Zinc-finger</keyword>
<dbReference type="InterPro" id="IPR036855">
    <property type="entry name" value="Znf_CCCH_sf"/>
</dbReference>
<dbReference type="InterPro" id="IPR045072">
    <property type="entry name" value="MKRN-like"/>
</dbReference>
<feature type="domain" description="RING-type" evidence="7">
    <location>
        <begin position="532"/>
        <end position="582"/>
    </location>
</feature>
<organism evidence="9 10">
    <name type="scientific">Mitosporidium daphniae</name>
    <dbReference type="NCBI Taxonomy" id="1485682"/>
    <lineage>
        <taxon>Eukaryota</taxon>
        <taxon>Fungi</taxon>
        <taxon>Fungi incertae sedis</taxon>
        <taxon>Microsporidia</taxon>
        <taxon>Mitosporidium</taxon>
    </lineage>
</organism>